<accession>R0KPU1</accession>
<reference evidence="1 2" key="1">
    <citation type="journal article" date="2013" name="BMC Genomics">
        <title>Comparative genomics of parasitic silkworm microsporidia reveal an association between genome expansion and host adaptation.</title>
        <authorList>
            <person name="Pan G."/>
            <person name="Xu J."/>
            <person name="Li T."/>
            <person name="Xia Q."/>
            <person name="Liu S.L."/>
            <person name="Zhang G."/>
            <person name="Li S."/>
            <person name="Li C."/>
            <person name="Liu H."/>
            <person name="Yang L."/>
            <person name="Liu T."/>
            <person name="Zhang X."/>
            <person name="Wu Z."/>
            <person name="Fan W."/>
            <person name="Dang X."/>
            <person name="Xiang H."/>
            <person name="Tao M."/>
            <person name="Li Y."/>
            <person name="Hu J."/>
            <person name="Li Z."/>
            <person name="Lin L."/>
            <person name="Luo J."/>
            <person name="Geng L."/>
            <person name="Wang L."/>
            <person name="Long M."/>
            <person name="Wan Y."/>
            <person name="He N."/>
            <person name="Zhang Z."/>
            <person name="Lu C."/>
            <person name="Keeling P.J."/>
            <person name="Wang J."/>
            <person name="Xiang Z."/>
            <person name="Zhou Z."/>
        </authorList>
    </citation>
    <scope>NUCLEOTIDE SEQUENCE [LARGE SCALE GENOMIC DNA]</scope>
    <source>
        <strain evidence="2">CQ1 / CVCC 102059</strain>
    </source>
</reference>
<dbReference type="AlphaFoldDB" id="R0KPU1"/>
<organism evidence="1 2">
    <name type="scientific">Nosema bombycis (strain CQ1 / CVCC 102059)</name>
    <name type="common">Microsporidian parasite</name>
    <name type="synonym">Pebrine of silkworm</name>
    <dbReference type="NCBI Taxonomy" id="578461"/>
    <lineage>
        <taxon>Eukaryota</taxon>
        <taxon>Fungi</taxon>
        <taxon>Fungi incertae sedis</taxon>
        <taxon>Microsporidia</taxon>
        <taxon>Nosematidae</taxon>
        <taxon>Nosema</taxon>
    </lineage>
</organism>
<dbReference type="HOGENOM" id="CLU_2831804_0_0_1"/>
<dbReference type="EMBL" id="KB909409">
    <property type="protein sequence ID" value="EOB12212.1"/>
    <property type="molecule type" value="Genomic_DNA"/>
</dbReference>
<proteinExistence type="predicted"/>
<dbReference type="Proteomes" id="UP000016927">
    <property type="component" value="Unassembled WGS sequence"/>
</dbReference>
<gene>
    <name evidence="1" type="ORF">NBO_501g0004</name>
</gene>
<name>R0KPU1_NOSB1</name>
<sequence>MAADLTKTEKQNTLKLKIATPREKGVREDDRPRAILYTDNIKIDTLLYIDAAYNRMSRECANRLWV</sequence>
<keyword evidence="2" id="KW-1185">Reference proteome</keyword>
<dbReference type="VEuPathDB" id="MicrosporidiaDB:NBO_501g0004"/>
<protein>
    <submittedName>
        <fullName evidence="1">Uncharacterized protein</fullName>
    </submittedName>
</protein>
<evidence type="ECO:0000313" key="2">
    <source>
        <dbReference type="Proteomes" id="UP000016927"/>
    </source>
</evidence>
<evidence type="ECO:0000313" key="1">
    <source>
        <dbReference type="EMBL" id="EOB12212.1"/>
    </source>
</evidence>